<sequence>MTAVADATGQVNHYVGIFSDISEQKAQVDRLQRLAHHDPLTELPNRALFYDRLSQAIVQARRDERRIAVMFIDLDYFKVINDEHGHDVGDRLLCGVADRLSGCVRESDTVARLGGDEFTAILTDIANPSGVAIFAEACFGHPSPSKRQILNATVYAYGAPTSCVRCVITSSRLYTTPSLTLRRHKAAAASSPSFAHASTTNMQTASTIGTNRPHFALHGGQRKPHQPLPRRCLLH</sequence>
<dbReference type="CDD" id="cd01949">
    <property type="entry name" value="GGDEF"/>
    <property type="match status" value="1"/>
</dbReference>
<dbReference type="PANTHER" id="PTHR46663">
    <property type="entry name" value="DIGUANYLATE CYCLASE DGCT-RELATED"/>
    <property type="match status" value="1"/>
</dbReference>
<dbReference type="KEGG" id="rev:HUE57_09990"/>
<organism evidence="4 5">
    <name type="scientific">Candidatus Reidiella endopervernicosa</name>
    <dbReference type="NCBI Taxonomy" id="2738883"/>
    <lineage>
        <taxon>Bacteria</taxon>
        <taxon>Pseudomonadati</taxon>
        <taxon>Pseudomonadota</taxon>
        <taxon>Gammaproteobacteria</taxon>
        <taxon>Candidatus Reidiella</taxon>
    </lineage>
</organism>
<dbReference type="Pfam" id="PF00990">
    <property type="entry name" value="GGDEF"/>
    <property type="match status" value="1"/>
</dbReference>
<dbReference type="EMBL" id="CP054491">
    <property type="protein sequence ID" value="QKQ28227.1"/>
    <property type="molecule type" value="Genomic_DNA"/>
</dbReference>
<reference evidence="4 5" key="1">
    <citation type="submission" date="2020-05" db="EMBL/GenBank/DDBJ databases">
        <title>Horizontal transmission and recombination maintain forever young bacterial symbiont genomes.</title>
        <authorList>
            <person name="Russell S.L."/>
            <person name="Pepper-Tunick E."/>
            <person name="Svedberg J."/>
            <person name="Byrne A."/>
            <person name="Ruelas Castillo J."/>
            <person name="Vollmers C."/>
            <person name="Beinart R.A."/>
            <person name="Corbett-Detig R."/>
        </authorList>
    </citation>
    <scope>NUCLEOTIDE SEQUENCE [LARGE SCALE GENOMIC DNA]</scope>
    <source>
        <strain evidence="4">Santa_Monica_outfall</strain>
    </source>
</reference>
<proteinExistence type="predicted"/>
<dbReference type="PROSITE" id="PS50887">
    <property type="entry name" value="GGDEF"/>
    <property type="match status" value="1"/>
</dbReference>
<dbReference type="InterPro" id="IPR043128">
    <property type="entry name" value="Rev_trsase/Diguanyl_cyclase"/>
</dbReference>
<dbReference type="InterPro" id="IPR000700">
    <property type="entry name" value="PAS-assoc_C"/>
</dbReference>
<feature type="domain" description="PAC" evidence="2">
    <location>
        <begin position="1"/>
        <end position="33"/>
    </location>
</feature>
<gene>
    <name evidence="4" type="ORF">HUE57_09990</name>
</gene>
<dbReference type="InterPro" id="IPR000160">
    <property type="entry name" value="GGDEF_dom"/>
</dbReference>
<accession>A0A6N0I0P8</accession>
<dbReference type="InterPro" id="IPR029787">
    <property type="entry name" value="Nucleotide_cyclase"/>
</dbReference>
<evidence type="ECO:0000313" key="4">
    <source>
        <dbReference type="EMBL" id="QKQ28227.1"/>
    </source>
</evidence>
<dbReference type="SMART" id="SM00267">
    <property type="entry name" value="GGDEF"/>
    <property type="match status" value="1"/>
</dbReference>
<feature type="domain" description="GGDEF" evidence="3">
    <location>
        <begin position="65"/>
        <end position="197"/>
    </location>
</feature>
<dbReference type="PROSITE" id="PS50113">
    <property type="entry name" value="PAC"/>
    <property type="match status" value="1"/>
</dbReference>
<evidence type="ECO:0000259" key="2">
    <source>
        <dbReference type="PROSITE" id="PS50113"/>
    </source>
</evidence>
<dbReference type="InterPro" id="IPR052163">
    <property type="entry name" value="DGC-Regulatory_Protein"/>
</dbReference>
<dbReference type="PANTHER" id="PTHR46663:SF3">
    <property type="entry name" value="SLL0267 PROTEIN"/>
    <property type="match status" value="1"/>
</dbReference>
<protein>
    <submittedName>
        <fullName evidence="4">GGDEF domain-containing protein</fullName>
    </submittedName>
</protein>
<dbReference type="NCBIfam" id="TIGR00254">
    <property type="entry name" value="GGDEF"/>
    <property type="match status" value="1"/>
</dbReference>
<name>A0A6N0I0P8_9GAMM</name>
<dbReference type="AlphaFoldDB" id="A0A6N0I0P8"/>
<evidence type="ECO:0000313" key="5">
    <source>
        <dbReference type="Proteomes" id="UP000509658"/>
    </source>
</evidence>
<keyword evidence="5" id="KW-1185">Reference proteome</keyword>
<dbReference type="Proteomes" id="UP000509658">
    <property type="component" value="Chromosome"/>
</dbReference>
<feature type="region of interest" description="Disordered" evidence="1">
    <location>
        <begin position="210"/>
        <end position="235"/>
    </location>
</feature>
<dbReference type="Gene3D" id="3.30.70.270">
    <property type="match status" value="1"/>
</dbReference>
<evidence type="ECO:0000259" key="3">
    <source>
        <dbReference type="PROSITE" id="PS50887"/>
    </source>
</evidence>
<dbReference type="SUPFAM" id="SSF55073">
    <property type="entry name" value="Nucleotide cyclase"/>
    <property type="match status" value="1"/>
</dbReference>
<evidence type="ECO:0000256" key="1">
    <source>
        <dbReference type="SAM" id="MobiDB-lite"/>
    </source>
</evidence>